<protein>
    <submittedName>
        <fullName evidence="1">Uncharacterized protein</fullName>
    </submittedName>
</protein>
<name>A0ABY1NSS5_9FLAO</name>
<proteinExistence type="predicted"/>
<dbReference type="EMBL" id="FXTZ01000004">
    <property type="protein sequence ID" value="SMP16357.1"/>
    <property type="molecule type" value="Genomic_DNA"/>
</dbReference>
<gene>
    <name evidence="1" type="ORF">SAMN06264346_10419</name>
</gene>
<comment type="caution">
    <text evidence="1">The sequence shown here is derived from an EMBL/GenBank/DDBJ whole genome shotgun (WGS) entry which is preliminary data.</text>
</comment>
<organism evidence="1 2">
    <name type="scientific">Chryseobacterium profundimaris</name>
    <dbReference type="NCBI Taxonomy" id="1387275"/>
    <lineage>
        <taxon>Bacteria</taxon>
        <taxon>Pseudomonadati</taxon>
        <taxon>Bacteroidota</taxon>
        <taxon>Flavobacteriia</taxon>
        <taxon>Flavobacteriales</taxon>
        <taxon>Weeksellaceae</taxon>
        <taxon>Chryseobacterium group</taxon>
        <taxon>Chryseobacterium</taxon>
    </lineage>
</organism>
<dbReference type="Proteomes" id="UP001157960">
    <property type="component" value="Unassembled WGS sequence"/>
</dbReference>
<sequence>MNSSDTIYQFDALLTYKYTFNNNKGYMVEEYIHCIVKEHLDKYDGSTPRKIRVNQIHNLEEYFSNPDYNNYSERVLKTDDLQFVNNWKTIR</sequence>
<reference evidence="1 2" key="1">
    <citation type="submission" date="2017-05" db="EMBL/GenBank/DDBJ databases">
        <authorList>
            <person name="Varghese N."/>
            <person name="Submissions S."/>
        </authorList>
    </citation>
    <scope>NUCLEOTIDE SEQUENCE [LARGE SCALE GENOMIC DNA]</scope>
    <source>
        <strain evidence="1 2">DSM 28214</strain>
    </source>
</reference>
<evidence type="ECO:0000313" key="2">
    <source>
        <dbReference type="Proteomes" id="UP001157960"/>
    </source>
</evidence>
<evidence type="ECO:0000313" key="1">
    <source>
        <dbReference type="EMBL" id="SMP16357.1"/>
    </source>
</evidence>
<accession>A0ABY1NSS5</accession>
<keyword evidence="2" id="KW-1185">Reference proteome</keyword>
<dbReference type="RefSeq" id="WP_283421742.1">
    <property type="nucleotide sequence ID" value="NZ_FXTZ01000004.1"/>
</dbReference>